<organism evidence="1 2">
    <name type="scientific">Dioscorea alata</name>
    <name type="common">Purple yam</name>
    <dbReference type="NCBI Taxonomy" id="55571"/>
    <lineage>
        <taxon>Eukaryota</taxon>
        <taxon>Viridiplantae</taxon>
        <taxon>Streptophyta</taxon>
        <taxon>Embryophyta</taxon>
        <taxon>Tracheophyta</taxon>
        <taxon>Spermatophyta</taxon>
        <taxon>Magnoliopsida</taxon>
        <taxon>Liliopsida</taxon>
        <taxon>Dioscoreales</taxon>
        <taxon>Dioscoreaceae</taxon>
        <taxon>Dioscorea</taxon>
    </lineage>
</organism>
<reference evidence="2" key="1">
    <citation type="journal article" date="2022" name="Nat. Commun.">
        <title>Chromosome evolution and the genetic basis of agronomically important traits in greater yam.</title>
        <authorList>
            <person name="Bredeson J.V."/>
            <person name="Lyons J.B."/>
            <person name="Oniyinde I.O."/>
            <person name="Okereke N.R."/>
            <person name="Kolade O."/>
            <person name="Nnabue I."/>
            <person name="Nwadili C.O."/>
            <person name="Hribova E."/>
            <person name="Parker M."/>
            <person name="Nwogha J."/>
            <person name="Shu S."/>
            <person name="Carlson J."/>
            <person name="Kariba R."/>
            <person name="Muthemba S."/>
            <person name="Knop K."/>
            <person name="Barton G.J."/>
            <person name="Sherwood A.V."/>
            <person name="Lopez-Montes A."/>
            <person name="Asiedu R."/>
            <person name="Jamnadass R."/>
            <person name="Muchugi A."/>
            <person name="Goodstein D."/>
            <person name="Egesi C.N."/>
            <person name="Featherston J."/>
            <person name="Asfaw A."/>
            <person name="Simpson G.G."/>
            <person name="Dolezel J."/>
            <person name="Hendre P.S."/>
            <person name="Van Deynze A."/>
            <person name="Kumar P.L."/>
            <person name="Obidiegwu J.E."/>
            <person name="Bhattacharjee R."/>
            <person name="Rokhsar D.S."/>
        </authorList>
    </citation>
    <scope>NUCLEOTIDE SEQUENCE [LARGE SCALE GENOMIC DNA]</scope>
    <source>
        <strain evidence="2">cv. TDa95/00328</strain>
    </source>
</reference>
<accession>A0ACB7UWF2</accession>
<comment type="caution">
    <text evidence="1">The sequence shown here is derived from an EMBL/GenBank/DDBJ whole genome shotgun (WGS) entry which is preliminary data.</text>
</comment>
<dbReference type="EC" id="3.1.1.11" evidence="1"/>
<keyword evidence="2" id="KW-1185">Reference proteome</keyword>
<evidence type="ECO:0000313" key="2">
    <source>
        <dbReference type="Proteomes" id="UP000827976"/>
    </source>
</evidence>
<gene>
    <name evidence="1" type="ORF">IHE45_13G014400</name>
</gene>
<dbReference type="EMBL" id="CM037023">
    <property type="protein sequence ID" value="KAH7665164.1"/>
    <property type="molecule type" value="Genomic_DNA"/>
</dbReference>
<sequence length="346" mass="37871">MDLLLVLILFLLCFTVLGLQQDEKFISWNDLVLNDEVSSVSESLRSRVISVSKDGNGDSVTVQGAVDLVPHGNNQRVKIFISPGVYREKVLVPSTKPYISFISNGSSETVIAWNSRASDPLSNGQTVGTLNSASVAVESDYFCANGITFKNTAQAAQPGAVGMQAVALRLSGDKAVLYRCRILGNQDTLFDHQGRHLFKQCYIEGSIDFIFGSARSLYQGCELHAVAQSYGAIAASQRSSPSDDSGFSFANCKVTGSGLVYLGRAWGRYARVVYSFCQIDGIILPQGWDDWDDPSRRGTVWFGEFENTGSGANLSNRVPWARSLKNDEAKPFLDQNYVDGDQWVKL</sequence>
<proteinExistence type="predicted"/>
<protein>
    <submittedName>
        <fullName evidence="1">Pectinesterase protein</fullName>
        <ecNumber evidence="1">3.1.1.11</ecNumber>
    </submittedName>
</protein>
<keyword evidence="1" id="KW-0378">Hydrolase</keyword>
<dbReference type="Proteomes" id="UP000827976">
    <property type="component" value="Chromosome 13"/>
</dbReference>
<name>A0ACB7UWF2_DIOAL</name>
<evidence type="ECO:0000313" key="1">
    <source>
        <dbReference type="EMBL" id="KAH7665164.1"/>
    </source>
</evidence>